<keyword evidence="3" id="KW-1185">Reference proteome</keyword>
<reference evidence="2" key="1">
    <citation type="submission" date="2023-03" db="EMBL/GenBank/DDBJ databases">
        <title>Massive genome expansion in bonnet fungi (Mycena s.s.) driven by repeated elements and novel gene families across ecological guilds.</title>
        <authorList>
            <consortium name="Lawrence Berkeley National Laboratory"/>
            <person name="Harder C.B."/>
            <person name="Miyauchi S."/>
            <person name="Viragh M."/>
            <person name="Kuo A."/>
            <person name="Thoen E."/>
            <person name="Andreopoulos B."/>
            <person name="Lu D."/>
            <person name="Skrede I."/>
            <person name="Drula E."/>
            <person name="Henrissat B."/>
            <person name="Morin E."/>
            <person name="Kohler A."/>
            <person name="Barry K."/>
            <person name="LaButti K."/>
            <person name="Morin E."/>
            <person name="Salamov A."/>
            <person name="Lipzen A."/>
            <person name="Mereny Z."/>
            <person name="Hegedus B."/>
            <person name="Baldrian P."/>
            <person name="Stursova M."/>
            <person name="Weitz H."/>
            <person name="Taylor A."/>
            <person name="Grigoriev I.V."/>
            <person name="Nagy L.G."/>
            <person name="Martin F."/>
            <person name="Kauserud H."/>
        </authorList>
    </citation>
    <scope>NUCLEOTIDE SEQUENCE</scope>
    <source>
        <strain evidence="2">9144</strain>
    </source>
</reference>
<dbReference type="Proteomes" id="UP001219525">
    <property type="component" value="Unassembled WGS sequence"/>
</dbReference>
<comment type="caution">
    <text evidence="2">The sequence shown here is derived from an EMBL/GenBank/DDBJ whole genome shotgun (WGS) entry which is preliminary data.</text>
</comment>
<organism evidence="2 3">
    <name type="scientific">Mycena pura</name>
    <dbReference type="NCBI Taxonomy" id="153505"/>
    <lineage>
        <taxon>Eukaryota</taxon>
        <taxon>Fungi</taxon>
        <taxon>Dikarya</taxon>
        <taxon>Basidiomycota</taxon>
        <taxon>Agaricomycotina</taxon>
        <taxon>Agaricomycetes</taxon>
        <taxon>Agaricomycetidae</taxon>
        <taxon>Agaricales</taxon>
        <taxon>Marasmiineae</taxon>
        <taxon>Mycenaceae</taxon>
        <taxon>Mycena</taxon>
    </lineage>
</organism>
<evidence type="ECO:0000313" key="3">
    <source>
        <dbReference type="Proteomes" id="UP001219525"/>
    </source>
</evidence>
<feature type="compositionally biased region" description="Gly residues" evidence="1">
    <location>
        <begin position="200"/>
        <end position="209"/>
    </location>
</feature>
<proteinExistence type="predicted"/>
<sequence length="283" mass="28791">MPPRSHERSSTVLKKGHFGDLVTLTTTIVLVGGKFCVVPPLQHRSVGCRKLLPHGNGTHGKVGSLEDLADPGRVRTAVQRIYRGPYVTAARNDEETASAARPAKIPTHEQAHVSNASQKKKKEKEKRQDQTWNSNPTQSTTLRTDLKLEPPFEFHSPAKASKSGGQTRKTPQIARETQRNNRKLPGQLSELPNTNPLIAGHGGGGGGGGGGGAGGINGAGGGNNGGGNGGGGPGRGGRGGRGFGRGGPRGGGYGRGGGGGFGRGGGGGGRGGRGGGYGYGRGY</sequence>
<protein>
    <submittedName>
        <fullName evidence="2">Uncharacterized protein</fullName>
    </submittedName>
</protein>
<feature type="region of interest" description="Disordered" evidence="1">
    <location>
        <begin position="226"/>
        <end position="283"/>
    </location>
</feature>
<accession>A0AAD6VQG5</accession>
<name>A0AAD6VQG5_9AGAR</name>
<evidence type="ECO:0000313" key="2">
    <source>
        <dbReference type="EMBL" id="KAJ7216979.1"/>
    </source>
</evidence>
<gene>
    <name evidence="2" type="ORF">GGX14DRAFT_390819</name>
</gene>
<feature type="region of interest" description="Disordered" evidence="1">
    <location>
        <begin position="92"/>
        <end position="209"/>
    </location>
</feature>
<evidence type="ECO:0000256" key="1">
    <source>
        <dbReference type="SAM" id="MobiDB-lite"/>
    </source>
</evidence>
<dbReference type="EMBL" id="JARJCW010000014">
    <property type="protein sequence ID" value="KAJ7216979.1"/>
    <property type="molecule type" value="Genomic_DNA"/>
</dbReference>
<feature type="compositionally biased region" description="Polar residues" evidence="1">
    <location>
        <begin position="130"/>
        <end position="143"/>
    </location>
</feature>
<dbReference type="AlphaFoldDB" id="A0AAD6VQG5"/>